<dbReference type="Pfam" id="PF12796">
    <property type="entry name" value="Ank_2"/>
    <property type="match status" value="2"/>
</dbReference>
<dbReference type="PROSITE" id="PS50088">
    <property type="entry name" value="ANK_REPEAT"/>
    <property type="match status" value="4"/>
</dbReference>
<keyword evidence="7" id="KW-1185">Reference proteome</keyword>
<dbReference type="GO" id="GO:0004861">
    <property type="term" value="F:cyclin-dependent protein serine/threonine kinase inhibitor activity"/>
    <property type="evidence" value="ECO:0007669"/>
    <property type="project" value="EnsemblFungi"/>
</dbReference>
<dbReference type="SUPFAM" id="SSF48403">
    <property type="entry name" value="Ankyrin repeat"/>
    <property type="match status" value="1"/>
</dbReference>
<dbReference type="HOGENOM" id="CLU_002842_1_0_1"/>
<dbReference type="eggNOG" id="KOG1161">
    <property type="taxonomic scope" value="Eukaryota"/>
</dbReference>
<dbReference type="GO" id="GO:0006629">
    <property type="term" value="P:lipid metabolic process"/>
    <property type="evidence" value="ECO:0007669"/>
    <property type="project" value="InterPro"/>
</dbReference>
<evidence type="ECO:0000256" key="3">
    <source>
        <dbReference type="PROSITE-ProRule" id="PRU00023"/>
    </source>
</evidence>
<feature type="repeat" description="ANK" evidence="3">
    <location>
        <begin position="400"/>
        <end position="424"/>
    </location>
</feature>
<sequence length="1093" mass="123635">MKFGKYLEARQLELPEYNSHFIDYKALKKLIKQLAVPLAQTSSNDHLSLDDLNEETVYQRLQENKASFFFKLERELEKVNSHFLEKESDLKIICDILQTKFESYRERGQLASKKSVSYRNIHSGLRKFQRDLSNLEQYIELNRTGFAKVLKKWDKRSHSHQKEFYLATVVSVQPIFTSNEASKLNDLTTALLVQLDDISKEDVMGYYASDMTRNNSNAANKFAPSSSTTSLSQTNLSAPKSEAALDIDIEIEKWYMEIVNISKLKDDHRKYSLLKEFYLTKIKSAIDDAIPQSRIDKSVILNDYLTKLFLLLVGNSAVDDISLHVFYTSTRNNVDLSYCDENDLVFSRRNVFHEAANCASQSRIFILREALLMITTAHPSQYSFLTKDILKNLLNAQDLYLRTPLHYAAELGKLEFVQLLISSGLLDSVDVLDNQSHTPLVLAIKENHIEVVRELLVNGKAAAFPQNHESSKPQFLPLIIACYHNNYEAADLILQQGDASVTDIYDAEGLGTLHIVAKEGGDAQLIDLLIKHGADPDEVDNFNEWTPIFYAVQEGHADTVRELLKYGARLDITDENGLGPLYYAIWETHVDVINVIRENLRTMDDKVHQRMKNPVTISRSMSPTNSLQDIPDFALPPPIIPLRKYGHNFLEKKIFVKLVMKPGNASIQLQKDDEMILSSPGRITLTSNLADIVPRNIILPIADEEERDVVFQIDSLKEFSIDFEVFPAFGTRMIAKTTAMPAAFNSKMVNGISSISLPLFDSRLTNVGTLSFDCQVIMPYVGRALEVTKYEPYWKSTIGADVDLSKDGHQIITSSSLSGSFVSVIVYPLKDGTIVVAPLPYVTINNVNIFLSDLTKNQLENLIGLKIEEIPQIDDEVSLKNILASNILAFDVLLDSIPLSIQLDIQVCFPTILEMEAIPVNISPFVDINQFIDQVLNFTFEHVRKLRHSGQTLRPIVFSSCNWQACTILNWKQPSFPVLLHMNDLRVVNDRFIRDTPHNLRDLAVDQSKITFNDDRSKCLHEIVSFVANNNLLGIIFPYDLLMICRPLISAIRGHGLLLIGSCPTSNDAILNDNSINGILQGRELNFTKSVEM</sequence>
<feature type="repeat" description="ANK" evidence="3">
    <location>
        <begin position="508"/>
        <end position="541"/>
    </location>
</feature>
<dbReference type="AlphaFoldDB" id="G8ZYL1"/>
<evidence type="ECO:0008006" key="8">
    <source>
        <dbReference type="Google" id="ProtNLM"/>
    </source>
</evidence>
<dbReference type="InParanoid" id="G8ZYL1"/>
<dbReference type="Proteomes" id="UP000005627">
    <property type="component" value="Chromosome 7"/>
</dbReference>
<dbReference type="SMART" id="SM00248">
    <property type="entry name" value="ANK"/>
    <property type="match status" value="6"/>
</dbReference>
<evidence type="ECO:0000259" key="5">
    <source>
        <dbReference type="PROSITE" id="PS51704"/>
    </source>
</evidence>
<organism evidence="6 7">
    <name type="scientific">Torulaspora delbrueckii</name>
    <name type="common">Yeast</name>
    <name type="synonym">Candida colliculosa</name>
    <dbReference type="NCBI Taxonomy" id="4950"/>
    <lineage>
        <taxon>Eukaryota</taxon>
        <taxon>Fungi</taxon>
        <taxon>Dikarya</taxon>
        <taxon>Ascomycota</taxon>
        <taxon>Saccharomycotina</taxon>
        <taxon>Saccharomycetes</taxon>
        <taxon>Saccharomycetales</taxon>
        <taxon>Saccharomycetaceae</taxon>
        <taxon>Torulaspora</taxon>
    </lineage>
</organism>
<feature type="repeat" description="ANK" evidence="3">
    <location>
        <begin position="435"/>
        <end position="459"/>
    </location>
</feature>
<dbReference type="PANTHER" id="PTHR24123">
    <property type="entry name" value="ANKYRIN REPEAT-CONTAINING"/>
    <property type="match status" value="1"/>
</dbReference>
<dbReference type="OrthoDB" id="1577640at2759"/>
<dbReference type="STRING" id="1076872.G8ZYL1"/>
<name>G8ZYL1_TORDE</name>
<evidence type="ECO:0000259" key="4">
    <source>
        <dbReference type="PROSITE" id="PS51382"/>
    </source>
</evidence>
<dbReference type="PANTHER" id="PTHR24123:SF122">
    <property type="entry name" value="PHOSPHATE SYSTEM POSITIVE REGULATORY PROTEIN PHO81"/>
    <property type="match status" value="1"/>
</dbReference>
<dbReference type="InterPro" id="IPR057506">
    <property type="entry name" value="C2_GPCPD1"/>
</dbReference>
<dbReference type="GO" id="GO:0005634">
    <property type="term" value="C:nucleus"/>
    <property type="evidence" value="ECO:0007669"/>
    <property type="project" value="EnsemblFungi"/>
</dbReference>
<feature type="repeat" description="ANK" evidence="3">
    <location>
        <begin position="543"/>
        <end position="575"/>
    </location>
</feature>
<evidence type="ECO:0000256" key="1">
    <source>
        <dbReference type="ARBA" id="ARBA00022737"/>
    </source>
</evidence>
<dbReference type="eggNOG" id="KOG0504">
    <property type="taxonomic scope" value="Eukaryota"/>
</dbReference>
<dbReference type="Gene3D" id="1.25.40.20">
    <property type="entry name" value="Ankyrin repeat-containing domain"/>
    <property type="match status" value="2"/>
</dbReference>
<dbReference type="InterPro" id="IPR051165">
    <property type="entry name" value="Multifunctional_ANK_Repeat"/>
</dbReference>
<dbReference type="RefSeq" id="XP_003682697.1">
    <property type="nucleotide sequence ID" value="XM_003682649.1"/>
</dbReference>
<dbReference type="InterPro" id="IPR004331">
    <property type="entry name" value="SPX_dom"/>
</dbReference>
<dbReference type="PROSITE" id="PS51382">
    <property type="entry name" value="SPX"/>
    <property type="match status" value="1"/>
</dbReference>
<dbReference type="CDD" id="cd14483">
    <property type="entry name" value="SPX_PHO81_NUC-2_like"/>
    <property type="match status" value="1"/>
</dbReference>
<reference evidence="6 7" key="1">
    <citation type="journal article" date="2011" name="Proc. Natl. Acad. Sci. U.S.A.">
        <title>Evolutionary erosion of yeast sex chromosomes by mating-type switching accidents.</title>
        <authorList>
            <person name="Gordon J.L."/>
            <person name="Armisen D."/>
            <person name="Proux-Wera E."/>
            <person name="Oheigeartaigh S.S."/>
            <person name="Byrne K.P."/>
            <person name="Wolfe K.H."/>
        </authorList>
    </citation>
    <scope>NUCLEOTIDE SEQUENCE [LARGE SCALE GENOMIC DNA]</scope>
    <source>
        <strain evidence="7">ATCC 10662 / CBS 1146 / NBRC 0425 / NCYC 2629 / NRRL Y-866</strain>
    </source>
</reference>
<dbReference type="EMBL" id="HE616748">
    <property type="protein sequence ID" value="CCE93486.1"/>
    <property type="molecule type" value="Genomic_DNA"/>
</dbReference>
<dbReference type="InterPro" id="IPR002110">
    <property type="entry name" value="Ankyrin_rpt"/>
</dbReference>
<dbReference type="InterPro" id="IPR030395">
    <property type="entry name" value="GP_PDE_dom"/>
</dbReference>
<dbReference type="PROSITE" id="PS50297">
    <property type="entry name" value="ANK_REP_REGION"/>
    <property type="match status" value="4"/>
</dbReference>
<proteinExistence type="predicted"/>
<dbReference type="Pfam" id="PF03105">
    <property type="entry name" value="SPX"/>
    <property type="match status" value="2"/>
</dbReference>
<dbReference type="FunCoup" id="G8ZYL1">
    <property type="interactions" value="242"/>
</dbReference>
<evidence type="ECO:0000313" key="6">
    <source>
        <dbReference type="EMBL" id="CCE93486.1"/>
    </source>
</evidence>
<keyword evidence="1" id="KW-0677">Repeat</keyword>
<dbReference type="KEGG" id="tdl:TDEL_0G01190"/>
<evidence type="ECO:0000313" key="7">
    <source>
        <dbReference type="Proteomes" id="UP000005627"/>
    </source>
</evidence>
<dbReference type="GO" id="GO:0016036">
    <property type="term" value="P:cellular response to phosphate starvation"/>
    <property type="evidence" value="ECO:0007669"/>
    <property type="project" value="EnsemblFungi"/>
</dbReference>
<dbReference type="GO" id="GO:0008081">
    <property type="term" value="F:phosphoric diester hydrolase activity"/>
    <property type="evidence" value="ECO:0007669"/>
    <property type="project" value="InterPro"/>
</dbReference>
<feature type="domain" description="GP-PDE" evidence="5">
    <location>
        <begin position="787"/>
        <end position="1093"/>
    </location>
</feature>
<dbReference type="eggNOG" id="KOG2421">
    <property type="taxonomic scope" value="Eukaryota"/>
</dbReference>
<accession>G8ZYL1</accession>
<dbReference type="GO" id="GO:0006796">
    <property type="term" value="P:phosphate-containing compound metabolic process"/>
    <property type="evidence" value="ECO:0007669"/>
    <property type="project" value="EnsemblFungi"/>
</dbReference>
<dbReference type="GeneID" id="11504544"/>
<dbReference type="InterPro" id="IPR036770">
    <property type="entry name" value="Ankyrin_rpt-contain_sf"/>
</dbReference>
<keyword evidence="2 3" id="KW-0040">ANK repeat</keyword>
<evidence type="ECO:0000256" key="2">
    <source>
        <dbReference type="ARBA" id="ARBA00023043"/>
    </source>
</evidence>
<feature type="domain" description="SPX" evidence="4">
    <location>
        <begin position="1"/>
        <end position="167"/>
    </location>
</feature>
<dbReference type="Pfam" id="PF25329">
    <property type="entry name" value="C2_GDE1"/>
    <property type="match status" value="1"/>
</dbReference>
<protein>
    <recommendedName>
        <fullName evidence="8">SPX domain-containing protein</fullName>
    </recommendedName>
</protein>
<dbReference type="PROSITE" id="PS51704">
    <property type="entry name" value="GP_PDE"/>
    <property type="match status" value="1"/>
</dbReference>
<gene>
    <name evidence="6" type="primary">TDEL0G01190</name>
    <name evidence="6" type="ORF">TDEL_0G01190</name>
</gene>
<dbReference type="GO" id="GO:0000425">
    <property type="term" value="P:pexophagy"/>
    <property type="evidence" value="ECO:0007669"/>
    <property type="project" value="EnsemblFungi"/>
</dbReference>